<name>A0ACB8FIY8_9SAUR</name>
<evidence type="ECO:0000313" key="2">
    <source>
        <dbReference type="Proteomes" id="UP000827872"/>
    </source>
</evidence>
<sequence>MYLSFKAAFLVAVTSAHRVVKLRARRSDPPYQEGLCSCGRRSPDSMRPIILNCQLHDSLCGEFPLAVLQAQRLVIQEQTFNTCWTIMTLKLQIWLQKFWRRF</sequence>
<keyword evidence="2" id="KW-1185">Reference proteome</keyword>
<protein>
    <submittedName>
        <fullName evidence="1">Uncharacterized protein</fullName>
    </submittedName>
</protein>
<evidence type="ECO:0000313" key="1">
    <source>
        <dbReference type="EMBL" id="KAH8005513.1"/>
    </source>
</evidence>
<dbReference type="Proteomes" id="UP000827872">
    <property type="component" value="Linkage Group LG04"/>
</dbReference>
<dbReference type="EMBL" id="CM037617">
    <property type="protein sequence ID" value="KAH8005513.1"/>
    <property type="molecule type" value="Genomic_DNA"/>
</dbReference>
<organism evidence="1 2">
    <name type="scientific">Sphaerodactylus townsendi</name>
    <dbReference type="NCBI Taxonomy" id="933632"/>
    <lineage>
        <taxon>Eukaryota</taxon>
        <taxon>Metazoa</taxon>
        <taxon>Chordata</taxon>
        <taxon>Craniata</taxon>
        <taxon>Vertebrata</taxon>
        <taxon>Euteleostomi</taxon>
        <taxon>Lepidosauria</taxon>
        <taxon>Squamata</taxon>
        <taxon>Bifurcata</taxon>
        <taxon>Gekkota</taxon>
        <taxon>Sphaerodactylidae</taxon>
        <taxon>Sphaerodactylus</taxon>
    </lineage>
</organism>
<accession>A0ACB8FIY8</accession>
<proteinExistence type="predicted"/>
<comment type="caution">
    <text evidence="1">The sequence shown here is derived from an EMBL/GenBank/DDBJ whole genome shotgun (WGS) entry which is preliminary data.</text>
</comment>
<reference evidence="1" key="1">
    <citation type="submission" date="2021-08" db="EMBL/GenBank/DDBJ databases">
        <title>The first chromosome-level gecko genome reveals the dynamic sex chromosomes of Neotropical dwarf geckos (Sphaerodactylidae: Sphaerodactylus).</title>
        <authorList>
            <person name="Pinto B.J."/>
            <person name="Keating S.E."/>
            <person name="Gamble T."/>
        </authorList>
    </citation>
    <scope>NUCLEOTIDE SEQUENCE</scope>
    <source>
        <strain evidence="1">TG3544</strain>
    </source>
</reference>
<gene>
    <name evidence="1" type="ORF">K3G42_029803</name>
</gene>